<feature type="active site" evidence="9">
    <location>
        <position position="138"/>
    </location>
</feature>
<feature type="active site" evidence="9">
    <location>
        <position position="11"/>
    </location>
</feature>
<dbReference type="PIRSF" id="PIRSF010376">
    <property type="entry name" value="IspE"/>
    <property type="match status" value="1"/>
</dbReference>
<keyword evidence="7 9" id="KW-0067">ATP-binding</keyword>
<reference evidence="13 15" key="2">
    <citation type="submission" date="2020-08" db="EMBL/GenBank/DDBJ databases">
        <title>The isolate Caproiciproducens sp. 7D4C2 produces n-caproate at mildly acidic conditions from hexoses: genome and rBOX comparison with related strains and chain-elongating bacteria.</title>
        <authorList>
            <person name="Esquivel-Elizondo S."/>
            <person name="Bagci C."/>
            <person name="Temovska M."/>
            <person name="Jeon B.S."/>
            <person name="Bessarab I."/>
            <person name="Williams R.B.H."/>
            <person name="Huson D.H."/>
            <person name="Angenent L.T."/>
        </authorList>
    </citation>
    <scope>NUCLEOTIDE SEQUENCE [LARGE SCALE GENOMIC DNA]</scope>
    <source>
        <strain evidence="13 15">7D4C2</strain>
    </source>
</reference>
<keyword evidence="6 9" id="KW-0418">Kinase</keyword>
<keyword evidence="9" id="KW-0414">Isoprene biosynthesis</keyword>
<keyword evidence="14" id="KW-1185">Reference proteome</keyword>
<proteinExistence type="inferred from homology"/>
<evidence type="ECO:0000256" key="7">
    <source>
        <dbReference type="ARBA" id="ARBA00022840"/>
    </source>
</evidence>
<reference evidence="12 14" key="1">
    <citation type="submission" date="2019-09" db="EMBL/GenBank/DDBJ databases">
        <title>Genome sequence of Clostridium sp. EA1.</title>
        <authorList>
            <person name="Poehlein A."/>
            <person name="Bengelsdorf F.R."/>
            <person name="Daniel R."/>
        </authorList>
    </citation>
    <scope>NUCLEOTIDE SEQUENCE [LARGE SCALE GENOMIC DNA]</scope>
    <source>
        <strain evidence="12 14">EA1</strain>
    </source>
</reference>
<evidence type="ECO:0000256" key="2">
    <source>
        <dbReference type="ARBA" id="ARBA00012052"/>
    </source>
</evidence>
<keyword evidence="4 9" id="KW-0808">Transferase</keyword>
<dbReference type="InterPro" id="IPR006204">
    <property type="entry name" value="GHMP_kinase_N_dom"/>
</dbReference>
<dbReference type="HAMAP" id="MF_00061">
    <property type="entry name" value="IspE"/>
    <property type="match status" value="1"/>
</dbReference>
<sequence>MPDFTENAYAKINLTLDITGKLPDGYHTIRSVFQSITLSDRVSLTETSDGEIHLSGSVKELPCGKENTVYRAAEAFFQATGFKNPGVSFSLEKRIPRQAGLGGGSADAAAALRLLNRSCHTALSEAELSEIGLTVGADVPFCLLNGTALAEGIGEKLTRLPPLPPCRIVVCKPEAGIGTKQAYEALDRSGTFFGCDTDRMLEALRRGDLSEIAAQTGNAFEKTVPLPEIKKIKRRMLEAGAAAACMSGTGSAVFGLFDREDREKSCADDLRQIYPNVFVCKPFFPD</sequence>
<dbReference type="KEGG" id="cfem:HCR03_02035"/>
<dbReference type="AlphaFoldDB" id="A0A6N8I1T0"/>
<evidence type="ECO:0000256" key="9">
    <source>
        <dbReference type="HAMAP-Rule" id="MF_00061"/>
    </source>
</evidence>
<feature type="binding site" evidence="9">
    <location>
        <begin position="96"/>
        <end position="106"/>
    </location>
    <ligand>
        <name>ATP</name>
        <dbReference type="ChEBI" id="CHEBI:30616"/>
    </ligand>
</feature>
<dbReference type="PANTHER" id="PTHR43527:SF2">
    <property type="entry name" value="4-DIPHOSPHOCYTIDYL-2-C-METHYL-D-ERYTHRITOL KINASE, CHLOROPLASTIC"/>
    <property type="match status" value="1"/>
</dbReference>
<dbReference type="InterPro" id="IPR013750">
    <property type="entry name" value="GHMP_kinase_C_dom"/>
</dbReference>
<dbReference type="InterPro" id="IPR020568">
    <property type="entry name" value="Ribosomal_Su5_D2-typ_SF"/>
</dbReference>
<dbReference type="Pfam" id="PF08544">
    <property type="entry name" value="GHMP_kinases_C"/>
    <property type="match status" value="1"/>
</dbReference>
<dbReference type="Proteomes" id="UP000469440">
    <property type="component" value="Unassembled WGS sequence"/>
</dbReference>
<evidence type="ECO:0000256" key="1">
    <source>
        <dbReference type="ARBA" id="ARBA00009684"/>
    </source>
</evidence>
<evidence type="ECO:0000313" key="14">
    <source>
        <dbReference type="Proteomes" id="UP000469440"/>
    </source>
</evidence>
<dbReference type="InterPro" id="IPR036554">
    <property type="entry name" value="GHMP_kinase_C_sf"/>
</dbReference>
<dbReference type="SUPFAM" id="SSF55060">
    <property type="entry name" value="GHMP Kinase, C-terminal domain"/>
    <property type="match status" value="1"/>
</dbReference>
<accession>A0A7G8TBX4</accession>
<dbReference type="InterPro" id="IPR014721">
    <property type="entry name" value="Ribsml_uS5_D2-typ_fold_subgr"/>
</dbReference>
<comment type="pathway">
    <text evidence="9">Isoprenoid biosynthesis; isopentenyl diphosphate biosynthesis via DXP pathway; isopentenyl diphosphate from 1-deoxy-D-xylulose 5-phosphate: step 3/6.</text>
</comment>
<dbReference type="UniPathway" id="UPA00056">
    <property type="reaction ID" value="UER00094"/>
</dbReference>
<feature type="domain" description="GHMP kinase N-terminal" evidence="10">
    <location>
        <begin position="67"/>
        <end position="146"/>
    </location>
</feature>
<evidence type="ECO:0000313" key="13">
    <source>
        <dbReference type="EMBL" id="QNK41115.1"/>
    </source>
</evidence>
<dbReference type="GO" id="GO:0005524">
    <property type="term" value="F:ATP binding"/>
    <property type="evidence" value="ECO:0007669"/>
    <property type="project" value="UniProtKB-UniRule"/>
</dbReference>
<comment type="similarity">
    <text evidence="1 9">Belongs to the GHMP kinase family. IspE subfamily.</text>
</comment>
<accession>A0A6N8I1T0</accession>
<dbReference type="Proteomes" id="UP000515909">
    <property type="component" value="Chromosome"/>
</dbReference>
<dbReference type="EMBL" id="VWXL01000077">
    <property type="protein sequence ID" value="MVB11878.1"/>
    <property type="molecule type" value="Genomic_DNA"/>
</dbReference>
<dbReference type="PANTHER" id="PTHR43527">
    <property type="entry name" value="4-DIPHOSPHOCYTIDYL-2-C-METHYL-D-ERYTHRITOL KINASE, CHLOROPLASTIC"/>
    <property type="match status" value="1"/>
</dbReference>
<name>A0A6N8I1T0_9FIRM</name>
<comment type="catalytic activity">
    <reaction evidence="9">
        <text>4-CDP-2-C-methyl-D-erythritol + ATP = 4-CDP-2-C-methyl-D-erythritol 2-phosphate + ADP + H(+)</text>
        <dbReference type="Rhea" id="RHEA:18437"/>
        <dbReference type="ChEBI" id="CHEBI:15378"/>
        <dbReference type="ChEBI" id="CHEBI:30616"/>
        <dbReference type="ChEBI" id="CHEBI:57823"/>
        <dbReference type="ChEBI" id="CHEBI:57919"/>
        <dbReference type="ChEBI" id="CHEBI:456216"/>
        <dbReference type="EC" id="2.7.1.148"/>
    </reaction>
</comment>
<evidence type="ECO:0000256" key="6">
    <source>
        <dbReference type="ARBA" id="ARBA00022777"/>
    </source>
</evidence>
<evidence type="ECO:0000256" key="5">
    <source>
        <dbReference type="ARBA" id="ARBA00022741"/>
    </source>
</evidence>
<dbReference type="EMBL" id="CP060286">
    <property type="protein sequence ID" value="QNK41115.1"/>
    <property type="molecule type" value="Genomic_DNA"/>
</dbReference>
<evidence type="ECO:0000256" key="4">
    <source>
        <dbReference type="ARBA" id="ARBA00022679"/>
    </source>
</evidence>
<dbReference type="GO" id="GO:0016114">
    <property type="term" value="P:terpenoid biosynthetic process"/>
    <property type="evidence" value="ECO:0007669"/>
    <property type="project" value="UniProtKB-UniRule"/>
</dbReference>
<evidence type="ECO:0000313" key="12">
    <source>
        <dbReference type="EMBL" id="MVB11878.1"/>
    </source>
</evidence>
<dbReference type="Gene3D" id="3.30.230.10">
    <property type="match status" value="1"/>
</dbReference>
<dbReference type="NCBIfam" id="NF011202">
    <property type="entry name" value="PRK14608.1"/>
    <property type="match status" value="1"/>
</dbReference>
<evidence type="ECO:0000259" key="10">
    <source>
        <dbReference type="Pfam" id="PF00288"/>
    </source>
</evidence>
<comment type="function">
    <text evidence="9">Catalyzes the phosphorylation of the position 2 hydroxy group of 4-diphosphocytidyl-2C-methyl-D-erythritol.</text>
</comment>
<dbReference type="GO" id="GO:0019288">
    <property type="term" value="P:isopentenyl diphosphate biosynthetic process, methylerythritol 4-phosphate pathway"/>
    <property type="evidence" value="ECO:0007669"/>
    <property type="project" value="UniProtKB-UniRule"/>
</dbReference>
<dbReference type="RefSeq" id="WP_166525141.1">
    <property type="nucleotide sequence ID" value="NZ_CP060286.1"/>
</dbReference>
<evidence type="ECO:0000313" key="15">
    <source>
        <dbReference type="Proteomes" id="UP000515909"/>
    </source>
</evidence>
<evidence type="ECO:0000259" key="11">
    <source>
        <dbReference type="Pfam" id="PF08544"/>
    </source>
</evidence>
<evidence type="ECO:0000256" key="3">
    <source>
        <dbReference type="ARBA" id="ARBA00017473"/>
    </source>
</evidence>
<dbReference type="InterPro" id="IPR004424">
    <property type="entry name" value="IspE"/>
</dbReference>
<dbReference type="Gene3D" id="3.30.70.890">
    <property type="entry name" value="GHMP kinase, C-terminal domain"/>
    <property type="match status" value="1"/>
</dbReference>
<dbReference type="SUPFAM" id="SSF54211">
    <property type="entry name" value="Ribosomal protein S5 domain 2-like"/>
    <property type="match status" value="1"/>
</dbReference>
<keyword evidence="5 9" id="KW-0547">Nucleotide-binding</keyword>
<dbReference type="Pfam" id="PF00288">
    <property type="entry name" value="GHMP_kinases_N"/>
    <property type="match status" value="1"/>
</dbReference>
<dbReference type="EC" id="2.7.1.148" evidence="2 9"/>
<dbReference type="GO" id="GO:0050515">
    <property type="term" value="F:4-(cytidine 5'-diphospho)-2-C-methyl-D-erythritol kinase activity"/>
    <property type="evidence" value="ECO:0007669"/>
    <property type="project" value="UniProtKB-UniRule"/>
</dbReference>
<organism evidence="12 14">
    <name type="scientific">Caproicibacter fermentans</name>
    <dbReference type="NCBI Taxonomy" id="2576756"/>
    <lineage>
        <taxon>Bacteria</taxon>
        <taxon>Bacillati</taxon>
        <taxon>Bacillota</taxon>
        <taxon>Clostridia</taxon>
        <taxon>Eubacteriales</taxon>
        <taxon>Acutalibacteraceae</taxon>
        <taxon>Caproicibacter</taxon>
    </lineage>
</organism>
<dbReference type="NCBIfam" id="TIGR00154">
    <property type="entry name" value="ispE"/>
    <property type="match status" value="1"/>
</dbReference>
<protein>
    <recommendedName>
        <fullName evidence="3 9">4-diphosphocytidyl-2-C-methyl-D-erythritol kinase</fullName>
        <shortName evidence="9">CMK</shortName>
        <ecNumber evidence="2 9">2.7.1.148</ecNumber>
    </recommendedName>
    <alternativeName>
        <fullName evidence="8 9">4-(cytidine-5'-diphospho)-2-C-methyl-D-erythritol kinase</fullName>
    </alternativeName>
</protein>
<evidence type="ECO:0000256" key="8">
    <source>
        <dbReference type="ARBA" id="ARBA00032554"/>
    </source>
</evidence>
<feature type="domain" description="GHMP kinase C-terminal" evidence="11">
    <location>
        <begin position="200"/>
        <end position="275"/>
    </location>
</feature>
<gene>
    <name evidence="9 12" type="primary">ispE</name>
    <name evidence="12" type="ORF">CAFE_26070</name>
    <name evidence="13" type="ORF">HCR03_02035</name>
</gene>